<dbReference type="SUPFAM" id="SSF54534">
    <property type="entry name" value="FKBP-like"/>
    <property type="match status" value="1"/>
</dbReference>
<dbReference type="PANTHER" id="PTHR45779">
    <property type="entry name" value="PEPTIDYLPROLYL ISOMERASE"/>
    <property type="match status" value="1"/>
</dbReference>
<dbReference type="FunFam" id="3.10.50.40:FF:000006">
    <property type="entry name" value="Peptidyl-prolyl cis-trans isomerase"/>
    <property type="match status" value="1"/>
</dbReference>
<evidence type="ECO:0000259" key="7">
    <source>
        <dbReference type="PROSITE" id="PS50059"/>
    </source>
</evidence>
<dbReference type="GO" id="GO:0003755">
    <property type="term" value="F:peptidyl-prolyl cis-trans isomerase activity"/>
    <property type="evidence" value="ECO:0007669"/>
    <property type="project" value="UniProtKB-KW"/>
</dbReference>
<evidence type="ECO:0000256" key="4">
    <source>
        <dbReference type="ARBA" id="ARBA00023110"/>
    </source>
</evidence>
<proteinExistence type="predicted"/>
<dbReference type="PANTHER" id="PTHR45779:SF7">
    <property type="entry name" value="PEPTIDYLPROLYL ISOMERASE"/>
    <property type="match status" value="1"/>
</dbReference>
<evidence type="ECO:0000256" key="5">
    <source>
        <dbReference type="ARBA" id="ARBA00023235"/>
    </source>
</evidence>
<comment type="function">
    <text evidence="2">PPIases accelerate the folding of proteins. It catalyzes the cis-trans isomerization of proline imidic peptide bonds in oligopeptides.</text>
</comment>
<evidence type="ECO:0000313" key="8">
    <source>
        <dbReference type="EMBL" id="PNP51876.1"/>
    </source>
</evidence>
<dbReference type="InterPro" id="IPR044609">
    <property type="entry name" value="FKBP2/11"/>
</dbReference>
<dbReference type="OrthoDB" id="1902587at2759"/>
<evidence type="ECO:0000256" key="2">
    <source>
        <dbReference type="ARBA" id="ARBA00002388"/>
    </source>
</evidence>
<dbReference type="Proteomes" id="UP000236290">
    <property type="component" value="Unassembled WGS sequence"/>
</dbReference>
<evidence type="ECO:0000256" key="6">
    <source>
        <dbReference type="PROSITE-ProRule" id="PRU00277"/>
    </source>
</evidence>
<dbReference type="AlphaFoldDB" id="A0A2K0U274"/>
<organism evidence="8 9">
    <name type="scientific">Trichoderma harzianum</name>
    <name type="common">Hypocrea lixii</name>
    <dbReference type="NCBI Taxonomy" id="5544"/>
    <lineage>
        <taxon>Eukaryota</taxon>
        <taxon>Fungi</taxon>
        <taxon>Dikarya</taxon>
        <taxon>Ascomycota</taxon>
        <taxon>Pezizomycotina</taxon>
        <taxon>Sordariomycetes</taxon>
        <taxon>Hypocreomycetidae</taxon>
        <taxon>Hypocreales</taxon>
        <taxon>Hypocreaceae</taxon>
        <taxon>Trichoderma</taxon>
    </lineage>
</organism>
<accession>A0A2K0U274</accession>
<reference evidence="8 9" key="1">
    <citation type="submission" date="2017-02" db="EMBL/GenBank/DDBJ databases">
        <title>Genomes of Trichoderma spp. with biocontrol activity.</title>
        <authorList>
            <person name="Gardiner D."/>
            <person name="Kazan K."/>
            <person name="Vos C."/>
            <person name="Harvey P."/>
        </authorList>
    </citation>
    <scope>NUCLEOTIDE SEQUENCE [LARGE SCALE GENOMIC DNA]</scope>
    <source>
        <strain evidence="8 9">Tr1</strain>
    </source>
</reference>
<protein>
    <recommendedName>
        <fullName evidence="3 6">peptidylprolyl isomerase</fullName>
        <ecNumber evidence="3 6">5.2.1.8</ecNumber>
    </recommendedName>
</protein>
<dbReference type="InterPro" id="IPR001179">
    <property type="entry name" value="PPIase_FKBP_dom"/>
</dbReference>
<evidence type="ECO:0000256" key="3">
    <source>
        <dbReference type="ARBA" id="ARBA00013194"/>
    </source>
</evidence>
<keyword evidence="5 6" id="KW-0413">Isomerase</keyword>
<keyword evidence="4 6" id="KW-0697">Rotamase</keyword>
<name>A0A2K0U274_TRIHA</name>
<dbReference type="EMBL" id="MTYI01000118">
    <property type="protein sequence ID" value="PNP51876.1"/>
    <property type="molecule type" value="Genomic_DNA"/>
</dbReference>
<sequence length="223" mass="23983">MVSAIDLNGQSRFGFIHSTRIGKLSGSRPRFRLVFLLFYSPSPRTIFQPTLATMKAALILSALASCAIGVVAAEELKIEVTHAVECERKSQKGDTLSMHYKGTLAADGKKFDASYDRNQPFTFKLGAGQVIKGWDQGLLDMCIGEKRTLTIPPELGYGNRNMGPIPAGSTLVFETELLEIKGVKAPEKPVAEKVAEKVASVASEAVDAAKTVVADTDEGHGEL</sequence>
<comment type="catalytic activity">
    <reaction evidence="1 6">
        <text>[protein]-peptidylproline (omega=180) = [protein]-peptidylproline (omega=0)</text>
        <dbReference type="Rhea" id="RHEA:16237"/>
        <dbReference type="Rhea" id="RHEA-COMP:10747"/>
        <dbReference type="Rhea" id="RHEA-COMP:10748"/>
        <dbReference type="ChEBI" id="CHEBI:83833"/>
        <dbReference type="ChEBI" id="CHEBI:83834"/>
        <dbReference type="EC" id="5.2.1.8"/>
    </reaction>
</comment>
<dbReference type="GO" id="GO:0005783">
    <property type="term" value="C:endoplasmic reticulum"/>
    <property type="evidence" value="ECO:0007669"/>
    <property type="project" value="TreeGrafter"/>
</dbReference>
<evidence type="ECO:0000256" key="1">
    <source>
        <dbReference type="ARBA" id="ARBA00000971"/>
    </source>
</evidence>
<dbReference type="EC" id="5.2.1.8" evidence="3 6"/>
<dbReference type="Pfam" id="PF00254">
    <property type="entry name" value="FKBP_C"/>
    <property type="match status" value="1"/>
</dbReference>
<feature type="domain" description="PPIase FKBP-type" evidence="7">
    <location>
        <begin position="93"/>
        <end position="181"/>
    </location>
</feature>
<dbReference type="Gene3D" id="3.10.50.40">
    <property type="match status" value="1"/>
</dbReference>
<evidence type="ECO:0000313" key="9">
    <source>
        <dbReference type="Proteomes" id="UP000236290"/>
    </source>
</evidence>
<gene>
    <name evidence="8" type="ORF">THARTR1_07645</name>
</gene>
<dbReference type="PROSITE" id="PS50059">
    <property type="entry name" value="FKBP_PPIASE"/>
    <property type="match status" value="1"/>
</dbReference>
<comment type="caution">
    <text evidence="8">The sequence shown here is derived from an EMBL/GenBank/DDBJ whole genome shotgun (WGS) entry which is preliminary data.</text>
</comment>
<dbReference type="InterPro" id="IPR046357">
    <property type="entry name" value="PPIase_dom_sf"/>
</dbReference>